<sequence length="232" mass="25365">MMPLDFPFKNLSKSSRVAPPVLVHNCTQPIVIEPVSNISVSNATSPAVIKWTASNSSNTSCVTGYEVCLNVITLSDSNTTCKNVSKNETSFAIIGNTYHCTTYNATITTLGVYGLRSEPFYSTQVFLPTDNIDSLINISSNMNTSTILVVSQAFTLYPYCGTNVTYCVSHRNPYSEDCEIDLVPGNVPNNTLGIYSGTSCNLYNITLNLTYYSASVVTTLSKTEPQPLYFHH</sequence>
<dbReference type="InterPro" id="IPR036116">
    <property type="entry name" value="FN3_sf"/>
</dbReference>
<gene>
    <name evidence="1" type="ORF">TGEB3V08_LOCUS11064</name>
</gene>
<dbReference type="EMBL" id="OE847866">
    <property type="protein sequence ID" value="CAD7611813.1"/>
    <property type="molecule type" value="Genomic_DNA"/>
</dbReference>
<evidence type="ECO:0000313" key="1">
    <source>
        <dbReference type="EMBL" id="CAD7611813.1"/>
    </source>
</evidence>
<name>A0A7R9PSK9_TIMGE</name>
<accession>A0A7R9PSK9</accession>
<dbReference type="AlphaFoldDB" id="A0A7R9PSK9"/>
<protein>
    <submittedName>
        <fullName evidence="1">Uncharacterized protein</fullName>
    </submittedName>
</protein>
<reference evidence="1" key="1">
    <citation type="submission" date="2020-11" db="EMBL/GenBank/DDBJ databases">
        <authorList>
            <person name="Tran Van P."/>
        </authorList>
    </citation>
    <scope>NUCLEOTIDE SEQUENCE</scope>
</reference>
<organism evidence="1">
    <name type="scientific">Timema genevievae</name>
    <name type="common">Walking stick</name>
    <dbReference type="NCBI Taxonomy" id="629358"/>
    <lineage>
        <taxon>Eukaryota</taxon>
        <taxon>Metazoa</taxon>
        <taxon>Ecdysozoa</taxon>
        <taxon>Arthropoda</taxon>
        <taxon>Hexapoda</taxon>
        <taxon>Insecta</taxon>
        <taxon>Pterygota</taxon>
        <taxon>Neoptera</taxon>
        <taxon>Polyneoptera</taxon>
        <taxon>Phasmatodea</taxon>
        <taxon>Timematodea</taxon>
        <taxon>Timematoidea</taxon>
        <taxon>Timematidae</taxon>
        <taxon>Timema</taxon>
    </lineage>
</organism>
<dbReference type="SUPFAM" id="SSF49265">
    <property type="entry name" value="Fibronectin type III"/>
    <property type="match status" value="1"/>
</dbReference>
<proteinExistence type="predicted"/>